<dbReference type="RefSeq" id="WP_161489958.1">
    <property type="nucleotide sequence ID" value="NZ_JQSG02000003.1"/>
</dbReference>
<dbReference type="AlphaFoldDB" id="A0A1A6C4G4"/>
<dbReference type="Proteomes" id="UP000029273">
    <property type="component" value="Unassembled WGS sequence"/>
</dbReference>
<keyword evidence="1" id="KW-0472">Membrane</keyword>
<name>A0A1A6C4G4_9GAMM</name>
<organism evidence="2 3">
    <name type="scientific">Acidihalobacter prosperus</name>
    <dbReference type="NCBI Taxonomy" id="160660"/>
    <lineage>
        <taxon>Bacteria</taxon>
        <taxon>Pseudomonadati</taxon>
        <taxon>Pseudomonadota</taxon>
        <taxon>Gammaproteobacteria</taxon>
        <taxon>Chromatiales</taxon>
        <taxon>Ectothiorhodospiraceae</taxon>
        <taxon>Acidihalobacter</taxon>
    </lineage>
</organism>
<keyword evidence="1" id="KW-0812">Transmembrane</keyword>
<evidence type="ECO:0000256" key="1">
    <source>
        <dbReference type="SAM" id="Phobius"/>
    </source>
</evidence>
<reference evidence="2 3" key="1">
    <citation type="journal article" date="2014" name="Genome Announc.">
        <title>Draft Genome Sequence of the Iron-Oxidizing, Acidophilic, and Halotolerant 'Thiobacillus prosperus' Type Strain DSM 5130.</title>
        <authorList>
            <person name="Ossandon F.J."/>
            <person name="Cardenas J.P."/>
            <person name="Corbett M."/>
            <person name="Quatrini R."/>
            <person name="Holmes D.S."/>
            <person name="Watkin E."/>
        </authorList>
    </citation>
    <scope>NUCLEOTIDE SEQUENCE [LARGE SCALE GENOMIC DNA]</scope>
    <source>
        <strain evidence="2 3">DSM 5130</strain>
    </source>
</reference>
<evidence type="ECO:0000313" key="3">
    <source>
        <dbReference type="Proteomes" id="UP000029273"/>
    </source>
</evidence>
<accession>A0A1A6C4G4</accession>
<keyword evidence="1" id="KW-1133">Transmembrane helix</keyword>
<evidence type="ECO:0000313" key="2">
    <source>
        <dbReference type="EMBL" id="OBS09444.1"/>
    </source>
</evidence>
<gene>
    <name evidence="2" type="ORF">Thpro_021772</name>
</gene>
<comment type="caution">
    <text evidence="2">The sequence shown here is derived from an EMBL/GenBank/DDBJ whole genome shotgun (WGS) entry which is preliminary data.</text>
</comment>
<dbReference type="EMBL" id="JQSG02000003">
    <property type="protein sequence ID" value="OBS09444.1"/>
    <property type="molecule type" value="Genomic_DNA"/>
</dbReference>
<keyword evidence="3" id="KW-1185">Reference proteome</keyword>
<protein>
    <submittedName>
        <fullName evidence="2">Uncharacterized protein</fullName>
    </submittedName>
</protein>
<feature type="transmembrane region" description="Helical" evidence="1">
    <location>
        <begin position="34"/>
        <end position="53"/>
    </location>
</feature>
<proteinExistence type="predicted"/>
<sequence>MPLVSTVIVILTIIGLAIATGVLASTGLTTGALGTGTLAVVVVFFTWAAFVGVRSGPE</sequence>